<dbReference type="AlphaFoldDB" id="A0A0E0MIM9"/>
<evidence type="ECO:0000256" key="1">
    <source>
        <dbReference type="SAM" id="MobiDB-lite"/>
    </source>
</evidence>
<dbReference type="EnsemblPlants" id="OPUNC12G00340.1">
    <property type="protein sequence ID" value="OPUNC12G00340.1"/>
    <property type="gene ID" value="OPUNC12G00340"/>
</dbReference>
<organism evidence="2">
    <name type="scientific">Oryza punctata</name>
    <name type="common">Red rice</name>
    <dbReference type="NCBI Taxonomy" id="4537"/>
    <lineage>
        <taxon>Eukaryota</taxon>
        <taxon>Viridiplantae</taxon>
        <taxon>Streptophyta</taxon>
        <taxon>Embryophyta</taxon>
        <taxon>Tracheophyta</taxon>
        <taxon>Spermatophyta</taxon>
        <taxon>Magnoliopsida</taxon>
        <taxon>Liliopsida</taxon>
        <taxon>Poales</taxon>
        <taxon>Poaceae</taxon>
        <taxon>BOP clade</taxon>
        <taxon>Oryzoideae</taxon>
        <taxon>Oryzeae</taxon>
        <taxon>Oryzinae</taxon>
        <taxon>Oryza</taxon>
    </lineage>
</organism>
<keyword evidence="3" id="KW-1185">Reference proteome</keyword>
<name>A0A0E0MIM9_ORYPU</name>
<proteinExistence type="predicted"/>
<dbReference type="HOGENOM" id="CLU_2417064_0_0_1"/>
<evidence type="ECO:0000313" key="2">
    <source>
        <dbReference type="EnsemblPlants" id="OPUNC12G00340.1"/>
    </source>
</evidence>
<reference evidence="2" key="2">
    <citation type="submission" date="2018-05" db="EMBL/GenBank/DDBJ databases">
        <title>OpunRS2 (Oryza punctata Reference Sequence Version 2).</title>
        <authorList>
            <person name="Zhang J."/>
            <person name="Kudrna D."/>
            <person name="Lee S."/>
            <person name="Talag J."/>
            <person name="Welchert J."/>
            <person name="Wing R.A."/>
        </authorList>
    </citation>
    <scope>NUCLEOTIDE SEQUENCE [LARGE SCALE GENOMIC DNA]</scope>
</reference>
<reference evidence="2" key="1">
    <citation type="submission" date="2015-04" db="UniProtKB">
        <authorList>
            <consortium name="EnsemblPlants"/>
        </authorList>
    </citation>
    <scope>IDENTIFICATION</scope>
</reference>
<dbReference type="Proteomes" id="UP000026962">
    <property type="component" value="Chromosome 12"/>
</dbReference>
<protein>
    <submittedName>
        <fullName evidence="2">Uncharacterized protein</fullName>
    </submittedName>
</protein>
<feature type="region of interest" description="Disordered" evidence="1">
    <location>
        <begin position="26"/>
        <end position="69"/>
    </location>
</feature>
<sequence>MPTPVAAARQCLSPAAVPALDAAVASARRRAPPGWPAAAAHRRPSRAWRKEDEKGAEPPTSGPHAPLSPLLTDSLRVYGHWKTVVTINATVF</sequence>
<evidence type="ECO:0000313" key="3">
    <source>
        <dbReference type="Proteomes" id="UP000026962"/>
    </source>
</evidence>
<accession>A0A0E0MIM9</accession>
<dbReference type="Gramene" id="OPUNC12G00340.1">
    <property type="protein sequence ID" value="OPUNC12G00340.1"/>
    <property type="gene ID" value="OPUNC12G00340"/>
</dbReference>